<evidence type="ECO:0000256" key="1">
    <source>
        <dbReference type="ARBA" id="ARBA00006484"/>
    </source>
</evidence>
<gene>
    <name evidence="2" type="ORF">METZ01_LOCUS103550</name>
</gene>
<dbReference type="PANTHER" id="PTHR42760">
    <property type="entry name" value="SHORT-CHAIN DEHYDROGENASES/REDUCTASES FAMILY MEMBER"/>
    <property type="match status" value="1"/>
</dbReference>
<dbReference type="SUPFAM" id="SSF51735">
    <property type="entry name" value="NAD(P)-binding Rossmann-fold domains"/>
    <property type="match status" value="1"/>
</dbReference>
<dbReference type="PRINTS" id="PR00080">
    <property type="entry name" value="SDRFAMILY"/>
</dbReference>
<dbReference type="PANTHER" id="PTHR42760:SF40">
    <property type="entry name" value="3-OXOACYL-[ACYL-CARRIER-PROTEIN] REDUCTASE, CHLOROPLASTIC"/>
    <property type="match status" value="1"/>
</dbReference>
<accession>A0A381WDT3</accession>
<dbReference type="PROSITE" id="PS00061">
    <property type="entry name" value="ADH_SHORT"/>
    <property type="match status" value="1"/>
</dbReference>
<protein>
    <recommendedName>
        <fullName evidence="3">Short-chain dehydrogenase/reductase SDR</fullName>
    </recommendedName>
</protein>
<dbReference type="Pfam" id="PF00106">
    <property type="entry name" value="adh_short"/>
    <property type="match status" value="1"/>
</dbReference>
<dbReference type="InterPro" id="IPR020904">
    <property type="entry name" value="Sc_DH/Rdtase_CS"/>
</dbReference>
<dbReference type="PRINTS" id="PR00081">
    <property type="entry name" value="GDHRDH"/>
</dbReference>
<dbReference type="Gene3D" id="3.40.50.720">
    <property type="entry name" value="NAD(P)-binding Rossmann-like Domain"/>
    <property type="match status" value="1"/>
</dbReference>
<dbReference type="CDD" id="cd05233">
    <property type="entry name" value="SDR_c"/>
    <property type="match status" value="1"/>
</dbReference>
<sequence length="158" mass="17244">MFLKDGFQIAVTYVFDSEVDPFLEQTIDFEQQVNLHQVDVTDPTQVQRFTATIINQFEGIDVVANIAGGFIGGLSVSEMDTEKWDFMMDLNLKSVFLMCKAVLPHMIERSSGKIVNVSARAGLAGAAGMGAYCVSKGGVRTLTESIAEEVKDKGININ</sequence>
<proteinExistence type="inferred from homology"/>
<name>A0A381WDT3_9ZZZZ</name>
<comment type="similarity">
    <text evidence="1">Belongs to the short-chain dehydrogenases/reductases (SDR) family.</text>
</comment>
<dbReference type="AlphaFoldDB" id="A0A381WDT3"/>
<dbReference type="InterPro" id="IPR002347">
    <property type="entry name" value="SDR_fam"/>
</dbReference>
<organism evidence="2">
    <name type="scientific">marine metagenome</name>
    <dbReference type="NCBI Taxonomy" id="408172"/>
    <lineage>
        <taxon>unclassified sequences</taxon>
        <taxon>metagenomes</taxon>
        <taxon>ecological metagenomes</taxon>
    </lineage>
</organism>
<evidence type="ECO:0000313" key="2">
    <source>
        <dbReference type="EMBL" id="SVA50696.1"/>
    </source>
</evidence>
<evidence type="ECO:0008006" key="3">
    <source>
        <dbReference type="Google" id="ProtNLM"/>
    </source>
</evidence>
<dbReference type="GO" id="GO:0016616">
    <property type="term" value="F:oxidoreductase activity, acting on the CH-OH group of donors, NAD or NADP as acceptor"/>
    <property type="evidence" value="ECO:0007669"/>
    <property type="project" value="TreeGrafter"/>
</dbReference>
<reference evidence="2" key="1">
    <citation type="submission" date="2018-05" db="EMBL/GenBank/DDBJ databases">
        <authorList>
            <person name="Lanie J.A."/>
            <person name="Ng W.-L."/>
            <person name="Kazmierczak K.M."/>
            <person name="Andrzejewski T.M."/>
            <person name="Davidsen T.M."/>
            <person name="Wayne K.J."/>
            <person name="Tettelin H."/>
            <person name="Glass J.I."/>
            <person name="Rusch D."/>
            <person name="Podicherti R."/>
            <person name="Tsui H.-C.T."/>
            <person name="Winkler M.E."/>
        </authorList>
    </citation>
    <scope>NUCLEOTIDE SEQUENCE</scope>
</reference>
<dbReference type="InterPro" id="IPR036291">
    <property type="entry name" value="NAD(P)-bd_dom_sf"/>
</dbReference>
<feature type="non-terminal residue" evidence="2">
    <location>
        <position position="158"/>
    </location>
</feature>
<dbReference type="GO" id="GO:0030497">
    <property type="term" value="P:fatty acid elongation"/>
    <property type="evidence" value="ECO:0007669"/>
    <property type="project" value="TreeGrafter"/>
</dbReference>
<dbReference type="EMBL" id="UINC01011491">
    <property type="protein sequence ID" value="SVA50696.1"/>
    <property type="molecule type" value="Genomic_DNA"/>
</dbReference>